<organism evidence="3">
    <name type="scientific">bioreactor metagenome</name>
    <dbReference type="NCBI Taxonomy" id="1076179"/>
    <lineage>
        <taxon>unclassified sequences</taxon>
        <taxon>metagenomes</taxon>
        <taxon>ecological metagenomes</taxon>
    </lineage>
</organism>
<evidence type="ECO:0000256" key="2">
    <source>
        <dbReference type="ARBA" id="ARBA00022801"/>
    </source>
</evidence>
<dbReference type="EMBL" id="VSSQ01000032">
    <property type="protein sequence ID" value="MPL66457.1"/>
    <property type="molecule type" value="Genomic_DNA"/>
</dbReference>
<dbReference type="CDD" id="cd00555">
    <property type="entry name" value="Maf"/>
    <property type="match status" value="1"/>
</dbReference>
<evidence type="ECO:0000313" key="3">
    <source>
        <dbReference type="EMBL" id="MPL66457.1"/>
    </source>
</evidence>
<proteinExistence type="inferred from homology"/>
<protein>
    <submittedName>
        <fullName evidence="3">Septum formation protein Maf</fullName>
    </submittedName>
</protein>
<dbReference type="SUPFAM" id="SSF52972">
    <property type="entry name" value="ITPase-like"/>
    <property type="match status" value="1"/>
</dbReference>
<comment type="caution">
    <text evidence="3">The sequence shown here is derived from an EMBL/GenBank/DDBJ whole genome shotgun (WGS) entry which is preliminary data.</text>
</comment>
<dbReference type="PANTHER" id="PTHR43213">
    <property type="entry name" value="BIFUNCTIONAL DTTP/UTP PYROPHOSPHATASE/METHYLTRANSFERASE PROTEIN-RELATED"/>
    <property type="match status" value="1"/>
</dbReference>
<dbReference type="PANTHER" id="PTHR43213:SF5">
    <property type="entry name" value="BIFUNCTIONAL DTTP_UTP PYROPHOSPHATASE_METHYLTRANSFERASE PROTEIN-RELATED"/>
    <property type="match status" value="1"/>
</dbReference>
<name>A0A644TJ52_9ZZZZ</name>
<dbReference type="InterPro" id="IPR003697">
    <property type="entry name" value="Maf-like"/>
</dbReference>
<dbReference type="NCBIfam" id="TIGR00172">
    <property type="entry name" value="maf"/>
    <property type="match status" value="1"/>
</dbReference>
<keyword evidence="2" id="KW-0378">Hydrolase</keyword>
<dbReference type="Gene3D" id="3.90.950.10">
    <property type="match status" value="1"/>
</dbReference>
<comment type="cofactor">
    <cofactor evidence="1">
        <name>a divalent metal cation</name>
        <dbReference type="ChEBI" id="CHEBI:60240"/>
    </cofactor>
</comment>
<gene>
    <name evidence="3" type="primary">maf_5</name>
    <name evidence="3" type="ORF">SDC9_12132</name>
</gene>
<evidence type="ECO:0000256" key="1">
    <source>
        <dbReference type="ARBA" id="ARBA00001968"/>
    </source>
</evidence>
<dbReference type="HAMAP" id="MF_00528">
    <property type="entry name" value="Maf"/>
    <property type="match status" value="1"/>
</dbReference>
<dbReference type="Pfam" id="PF02545">
    <property type="entry name" value="Maf"/>
    <property type="match status" value="1"/>
</dbReference>
<reference evidence="3" key="1">
    <citation type="submission" date="2019-08" db="EMBL/GenBank/DDBJ databases">
        <authorList>
            <person name="Kucharzyk K."/>
            <person name="Murdoch R.W."/>
            <person name="Higgins S."/>
            <person name="Loffler F."/>
        </authorList>
    </citation>
    <scope>NUCLEOTIDE SEQUENCE</scope>
</reference>
<dbReference type="InterPro" id="IPR029001">
    <property type="entry name" value="ITPase-like_fam"/>
</dbReference>
<sequence>MERLILASSSPRRKELLESLSIPFVPFSPDLDETIYDNLDPEFRVRALAEAKAMAVGKSLLADSCPMASFGGQSSFVGQASAEGEVRPAGQPSSGGYPPPRLVVAADTLVVLGSGSRKKVIGKPATIEEARSMLKSLQGGTHRVYSGLCLLNLETGGRESAVACTKLRFAPMSDREVEAYLASGEWLGAAGAYRIQGRASYYIDVIEGSWSCVVGLPIRELYVILCRAGYDFTPDKGAWRRPYLPSAPGDSL</sequence>
<accession>A0A644TJ52</accession>
<dbReference type="GO" id="GO:0047429">
    <property type="term" value="F:nucleoside triphosphate diphosphatase activity"/>
    <property type="evidence" value="ECO:0007669"/>
    <property type="project" value="InterPro"/>
</dbReference>
<dbReference type="AlphaFoldDB" id="A0A644TJ52"/>